<evidence type="ECO:0000256" key="1">
    <source>
        <dbReference type="SAM" id="Phobius"/>
    </source>
</evidence>
<gene>
    <name evidence="2" type="ORF">KQJ23_09865</name>
</gene>
<keyword evidence="1" id="KW-0812">Transmembrane</keyword>
<dbReference type="Proteomes" id="UP000743001">
    <property type="component" value="Unassembled WGS sequence"/>
</dbReference>
<keyword evidence="3" id="KW-1185">Reference proteome</keyword>
<organism evidence="2 3">
    <name type="scientific">Paenibacillus brevis</name>
    <dbReference type="NCBI Taxonomy" id="2841508"/>
    <lineage>
        <taxon>Bacteria</taxon>
        <taxon>Bacillati</taxon>
        <taxon>Bacillota</taxon>
        <taxon>Bacilli</taxon>
        <taxon>Bacillales</taxon>
        <taxon>Paenibacillaceae</taxon>
        <taxon>Paenibacillus</taxon>
    </lineage>
</organism>
<dbReference type="EMBL" id="JAHLQJ010000007">
    <property type="protein sequence ID" value="MBU5672127.1"/>
    <property type="molecule type" value="Genomic_DNA"/>
</dbReference>
<keyword evidence="1" id="KW-1133">Transmembrane helix</keyword>
<protein>
    <submittedName>
        <fullName evidence="2">Uncharacterized protein</fullName>
    </submittedName>
</protein>
<name>A0ABS6FPI9_9BACL</name>
<evidence type="ECO:0000313" key="2">
    <source>
        <dbReference type="EMBL" id="MBU5672127.1"/>
    </source>
</evidence>
<sequence>MSRKITIFLVVIIIITISLVIPRLSNNLGQVVTPNNSITFILTEQNEPVIWENLKITIGQQDGPGNYVSIPNHSEITDEESINLPIGEAKLIRFLHGGSAVNPVPDKVIYWIYIQKSIQGKPEMMRTYYVEGEVIGNNEQQARQNLIELAQAWKVE</sequence>
<keyword evidence="1" id="KW-0472">Membrane</keyword>
<dbReference type="RefSeq" id="WP_216478666.1">
    <property type="nucleotide sequence ID" value="NZ_JAHLQJ010000007.1"/>
</dbReference>
<comment type="caution">
    <text evidence="2">The sequence shown here is derived from an EMBL/GenBank/DDBJ whole genome shotgun (WGS) entry which is preliminary data.</text>
</comment>
<accession>A0ABS6FPI9</accession>
<feature type="transmembrane region" description="Helical" evidence="1">
    <location>
        <begin position="7"/>
        <end position="25"/>
    </location>
</feature>
<evidence type="ECO:0000313" key="3">
    <source>
        <dbReference type="Proteomes" id="UP000743001"/>
    </source>
</evidence>
<reference evidence="2 3" key="1">
    <citation type="submission" date="2021-06" db="EMBL/GenBank/DDBJ databases">
        <authorList>
            <person name="Sun Q."/>
            <person name="Li D."/>
        </authorList>
    </citation>
    <scope>NUCLEOTIDE SEQUENCE [LARGE SCALE GENOMIC DNA]</scope>
    <source>
        <strain evidence="2 3">MSJ-6</strain>
    </source>
</reference>
<proteinExistence type="predicted"/>